<accession>A0A221UX01</accession>
<evidence type="ECO:0000313" key="2">
    <source>
        <dbReference type="Proteomes" id="UP000204551"/>
    </source>
</evidence>
<reference evidence="1 2" key="1">
    <citation type="submission" date="2017-07" db="EMBL/GenBank/DDBJ databases">
        <title>Genome Sequence of Arenibacter algicola Strain SMS7 Isolated from a culture of the Diatom Skeletonema marinoi.</title>
        <authorList>
            <person name="Topel M."/>
            <person name="Pinder M.I.M."/>
            <person name="Johansson O.N."/>
            <person name="Kourtchenko O."/>
            <person name="Godhe A."/>
            <person name="Clarke A.K."/>
        </authorList>
    </citation>
    <scope>NUCLEOTIDE SEQUENCE [LARGE SCALE GENOMIC DNA]</scope>
    <source>
        <strain evidence="1 2">SMS7</strain>
    </source>
</reference>
<dbReference type="Proteomes" id="UP000204551">
    <property type="component" value="Chromosome"/>
</dbReference>
<dbReference type="EMBL" id="CP022515">
    <property type="protein sequence ID" value="ASO05874.1"/>
    <property type="molecule type" value="Genomic_DNA"/>
</dbReference>
<dbReference type="KEGG" id="aalg:AREALGSMS7_02426"/>
<dbReference type="AlphaFoldDB" id="A0A221UX01"/>
<organism evidence="1 2">
    <name type="scientific">Arenibacter algicola</name>
    <dbReference type="NCBI Taxonomy" id="616991"/>
    <lineage>
        <taxon>Bacteria</taxon>
        <taxon>Pseudomonadati</taxon>
        <taxon>Bacteroidota</taxon>
        <taxon>Flavobacteriia</taxon>
        <taxon>Flavobacteriales</taxon>
        <taxon>Flavobacteriaceae</taxon>
        <taxon>Arenibacter</taxon>
    </lineage>
</organism>
<name>A0A221UX01_9FLAO</name>
<sequence>MKEEKDLRLNGITVARLTNFHIKHDKQTIKEVFKILSSTPISTSLNHPNLSP</sequence>
<protein>
    <submittedName>
        <fullName evidence="1">Uncharacterized protein</fullName>
    </submittedName>
</protein>
<gene>
    <name evidence="1" type="ORF">AREALGSMS7_02426</name>
</gene>
<evidence type="ECO:0000313" key="1">
    <source>
        <dbReference type="EMBL" id="ASO05874.1"/>
    </source>
</evidence>
<proteinExistence type="predicted"/>